<evidence type="ECO:0000256" key="6">
    <source>
        <dbReference type="ARBA" id="ARBA00023157"/>
    </source>
</evidence>
<dbReference type="InterPro" id="IPR000488">
    <property type="entry name" value="Death_dom"/>
</dbReference>
<evidence type="ECO:0000259" key="12">
    <source>
        <dbReference type="PROSITE" id="PS50017"/>
    </source>
</evidence>
<feature type="disulfide bond" evidence="9">
    <location>
        <begin position="154"/>
        <end position="167"/>
    </location>
</feature>
<proteinExistence type="predicted"/>
<dbReference type="InterPro" id="IPR052491">
    <property type="entry name" value="TNFRSF10"/>
</dbReference>
<keyword evidence="4" id="KW-0677">Repeat</keyword>
<feature type="compositionally biased region" description="Low complexity" evidence="10">
    <location>
        <begin position="290"/>
        <end position="307"/>
    </location>
</feature>
<dbReference type="CDD" id="cd08315">
    <property type="entry name" value="Death_TRAILR_DR4_DR5"/>
    <property type="match status" value="1"/>
</dbReference>
<feature type="domain" description="TNFR-Cys" evidence="13">
    <location>
        <begin position="135"/>
        <end position="175"/>
    </location>
</feature>
<keyword evidence="5 11" id="KW-0472">Membrane</keyword>
<evidence type="ECO:0000313" key="15">
    <source>
        <dbReference type="Proteomes" id="UP001046870"/>
    </source>
</evidence>
<dbReference type="SUPFAM" id="SSF57586">
    <property type="entry name" value="TNF receptor-like"/>
    <property type="match status" value="2"/>
</dbReference>
<dbReference type="InterPro" id="IPR034029">
    <property type="entry name" value="TNFRSF10A/B_death"/>
</dbReference>
<evidence type="ECO:0000256" key="11">
    <source>
        <dbReference type="SAM" id="Phobius"/>
    </source>
</evidence>
<comment type="subcellular location">
    <subcellularLocation>
        <location evidence="1">Membrane</location>
    </subcellularLocation>
</comment>
<protein>
    <recommendedName>
        <fullName evidence="16">Tumor necrosis factor receptor superfamily member 10B-like</fullName>
    </recommendedName>
</protein>
<dbReference type="OrthoDB" id="8848202at2759"/>
<keyword evidence="6 9" id="KW-1015">Disulfide bond</keyword>
<dbReference type="Gene3D" id="1.10.533.10">
    <property type="entry name" value="Death Domain, Fas"/>
    <property type="match status" value="1"/>
</dbReference>
<feature type="disulfide bond" evidence="9">
    <location>
        <begin position="136"/>
        <end position="151"/>
    </location>
</feature>
<dbReference type="AlphaFoldDB" id="A0A9D3Q981"/>
<evidence type="ECO:0000259" key="13">
    <source>
        <dbReference type="PROSITE" id="PS50050"/>
    </source>
</evidence>
<name>A0A9D3Q981_MEGAT</name>
<evidence type="ECO:0000256" key="10">
    <source>
        <dbReference type="SAM" id="MobiDB-lite"/>
    </source>
</evidence>
<dbReference type="GO" id="GO:0009986">
    <property type="term" value="C:cell surface"/>
    <property type="evidence" value="ECO:0007669"/>
    <property type="project" value="TreeGrafter"/>
</dbReference>
<evidence type="ECO:0000313" key="14">
    <source>
        <dbReference type="EMBL" id="KAG7480759.1"/>
    </source>
</evidence>
<dbReference type="PANTHER" id="PTHR46330:SF6">
    <property type="entry name" value="HEMATOPOIETIC DEATH RECEPTOR-RELATED"/>
    <property type="match status" value="1"/>
</dbReference>
<comment type="caution">
    <text evidence="14">The sequence shown here is derived from an EMBL/GenBank/DDBJ whole genome shotgun (WGS) entry which is preliminary data.</text>
</comment>
<dbReference type="InterPro" id="IPR011029">
    <property type="entry name" value="DEATH-like_dom_sf"/>
</dbReference>
<dbReference type="CDD" id="cd10580">
    <property type="entry name" value="TNFRSF10"/>
    <property type="match status" value="1"/>
</dbReference>
<dbReference type="GO" id="GO:0036462">
    <property type="term" value="P:TRAIL-activated apoptotic signaling pathway"/>
    <property type="evidence" value="ECO:0007669"/>
    <property type="project" value="TreeGrafter"/>
</dbReference>
<evidence type="ECO:0000256" key="5">
    <source>
        <dbReference type="ARBA" id="ARBA00023136"/>
    </source>
</evidence>
<organism evidence="14 15">
    <name type="scientific">Megalops atlanticus</name>
    <name type="common">Tarpon</name>
    <name type="synonym">Clupea gigantea</name>
    <dbReference type="NCBI Taxonomy" id="7932"/>
    <lineage>
        <taxon>Eukaryota</taxon>
        <taxon>Metazoa</taxon>
        <taxon>Chordata</taxon>
        <taxon>Craniata</taxon>
        <taxon>Vertebrata</taxon>
        <taxon>Euteleostomi</taxon>
        <taxon>Actinopterygii</taxon>
        <taxon>Neopterygii</taxon>
        <taxon>Teleostei</taxon>
        <taxon>Elopiformes</taxon>
        <taxon>Megalopidae</taxon>
        <taxon>Megalops</taxon>
    </lineage>
</organism>
<sequence>MTRRGNLRISDFRMSLIKYKVAFSIFIFTLVVASESSSSTAQHGDKDRNRLVRDTFCKENMEYPHGNFCCLNCPAGTYVRELCGKAGERGKCETCDYDTYMDHENGLRQCFMCTKCRRDQVEMEPCTSTRDRGCQCKPGSFCLPDQACEVCKKCSKCKEDEEKVKNCTTISNTVCRKKPPAPNTISGSPLPVAAAVGTVILSLPILATVVYCVWKKRKSNKTTEVPINPSEMVKITMGENNDRTMEESQNSRNAELEVPQRETQPFLQDQLAVGAKPSAFEDEDRGLGDSLPNTTSSSQTSLSAQPTAPSPSSSPHPSPETQRQPAARGNVTRRLVPLMGEESLKRSFDLFGEYLDFCYCKRFFRKIGLSDNTIKAAEGYPPADRVYELLKNWMEKEGLRADINYLLDVLLELDQRLSAENIICKVIENEYYKYEDECN</sequence>
<accession>A0A9D3Q981</accession>
<gene>
    <name evidence="14" type="ORF">MATL_G00059690</name>
</gene>
<feature type="repeat" description="TNFR-Cys" evidence="9">
    <location>
        <begin position="94"/>
        <end position="134"/>
    </location>
</feature>
<dbReference type="Gene3D" id="2.10.50.10">
    <property type="entry name" value="Tumor Necrosis Factor Receptor, subunit A, domain 2"/>
    <property type="match status" value="2"/>
</dbReference>
<evidence type="ECO:0000256" key="8">
    <source>
        <dbReference type="ARBA" id="ARBA00023180"/>
    </source>
</evidence>
<dbReference type="PROSITE" id="PS50017">
    <property type="entry name" value="DEATH_DOMAIN"/>
    <property type="match status" value="1"/>
</dbReference>
<feature type="region of interest" description="Disordered" evidence="10">
    <location>
        <begin position="225"/>
        <end position="261"/>
    </location>
</feature>
<dbReference type="SMART" id="SM00208">
    <property type="entry name" value="TNFR"/>
    <property type="match status" value="3"/>
</dbReference>
<dbReference type="GO" id="GO:0005886">
    <property type="term" value="C:plasma membrane"/>
    <property type="evidence" value="ECO:0007669"/>
    <property type="project" value="TreeGrafter"/>
</dbReference>
<dbReference type="PROSITE" id="PS50050">
    <property type="entry name" value="TNFR_NGFR_2"/>
    <property type="match status" value="2"/>
</dbReference>
<evidence type="ECO:0000256" key="3">
    <source>
        <dbReference type="ARBA" id="ARBA00022729"/>
    </source>
</evidence>
<keyword evidence="7" id="KW-0675">Receptor</keyword>
<dbReference type="PANTHER" id="PTHR46330">
    <property type="entry name" value="TUMOR NECROSIS FACTOR RECEPTOR SUPERFAMILY MEMBER 10B"/>
    <property type="match status" value="1"/>
</dbReference>
<keyword evidence="11" id="KW-0812">Transmembrane</keyword>
<feature type="compositionally biased region" description="Pro residues" evidence="10">
    <location>
        <begin position="308"/>
        <end position="318"/>
    </location>
</feature>
<evidence type="ECO:0000256" key="9">
    <source>
        <dbReference type="PROSITE-ProRule" id="PRU00206"/>
    </source>
</evidence>
<dbReference type="SUPFAM" id="SSF47986">
    <property type="entry name" value="DEATH domain"/>
    <property type="match status" value="1"/>
</dbReference>
<feature type="transmembrane region" description="Helical" evidence="11">
    <location>
        <begin position="192"/>
        <end position="214"/>
    </location>
</feature>
<keyword evidence="8" id="KW-0325">Glycoprotein</keyword>
<keyword evidence="2" id="KW-0053">Apoptosis</keyword>
<feature type="region of interest" description="Disordered" evidence="10">
    <location>
        <begin position="279"/>
        <end position="331"/>
    </location>
</feature>
<dbReference type="InterPro" id="IPR001368">
    <property type="entry name" value="TNFR/NGFR_Cys_rich_reg"/>
</dbReference>
<feature type="disulfide bond" evidence="9">
    <location>
        <begin position="113"/>
        <end position="126"/>
    </location>
</feature>
<reference evidence="14" key="1">
    <citation type="submission" date="2021-01" db="EMBL/GenBank/DDBJ databases">
        <authorList>
            <person name="Zahm M."/>
            <person name="Roques C."/>
            <person name="Cabau C."/>
            <person name="Klopp C."/>
            <person name="Donnadieu C."/>
            <person name="Jouanno E."/>
            <person name="Lampietro C."/>
            <person name="Louis A."/>
            <person name="Herpin A."/>
            <person name="Echchiki A."/>
            <person name="Berthelot C."/>
            <person name="Parey E."/>
            <person name="Roest-Crollius H."/>
            <person name="Braasch I."/>
            <person name="Postlethwait J."/>
            <person name="Bobe J."/>
            <person name="Montfort J."/>
            <person name="Bouchez O."/>
            <person name="Begum T."/>
            <person name="Mejri S."/>
            <person name="Adams A."/>
            <person name="Chen W.-J."/>
            <person name="Guiguen Y."/>
        </authorList>
    </citation>
    <scope>NUCLEOTIDE SEQUENCE</scope>
    <source>
        <strain evidence="14">YG-15Mar2019-1</strain>
        <tissue evidence="14">Brain</tissue>
    </source>
</reference>
<keyword evidence="11" id="KW-1133">Transmembrane helix</keyword>
<dbReference type="FunFam" id="2.10.50.10:FF:000004">
    <property type="entry name" value="Tumor necrosis factor receptor superfamily member 6"/>
    <property type="match status" value="1"/>
</dbReference>
<feature type="domain" description="Death" evidence="12">
    <location>
        <begin position="361"/>
        <end position="426"/>
    </location>
</feature>
<feature type="disulfide bond" evidence="9">
    <location>
        <begin position="116"/>
        <end position="134"/>
    </location>
</feature>
<evidence type="ECO:0008006" key="16">
    <source>
        <dbReference type="Google" id="ProtNLM"/>
    </source>
</evidence>
<evidence type="ECO:0000256" key="1">
    <source>
        <dbReference type="ARBA" id="ARBA00004370"/>
    </source>
</evidence>
<dbReference type="GO" id="GO:0004888">
    <property type="term" value="F:transmembrane signaling receptor activity"/>
    <property type="evidence" value="ECO:0007669"/>
    <property type="project" value="UniProtKB-ARBA"/>
</dbReference>
<feature type="repeat" description="TNFR-Cys" evidence="9">
    <location>
        <begin position="135"/>
        <end position="175"/>
    </location>
</feature>
<dbReference type="Proteomes" id="UP001046870">
    <property type="component" value="Chromosome 4"/>
</dbReference>
<dbReference type="Pfam" id="PF00020">
    <property type="entry name" value="TNFR_c6"/>
    <property type="match status" value="2"/>
</dbReference>
<dbReference type="GO" id="GO:0043065">
    <property type="term" value="P:positive regulation of apoptotic process"/>
    <property type="evidence" value="ECO:0007669"/>
    <property type="project" value="TreeGrafter"/>
</dbReference>
<evidence type="ECO:0000256" key="2">
    <source>
        <dbReference type="ARBA" id="ARBA00022703"/>
    </source>
</evidence>
<evidence type="ECO:0000256" key="7">
    <source>
        <dbReference type="ARBA" id="ARBA00023170"/>
    </source>
</evidence>
<dbReference type="Pfam" id="PF00531">
    <property type="entry name" value="Death"/>
    <property type="match status" value="1"/>
</dbReference>
<feature type="disulfide bond" evidence="9">
    <location>
        <begin position="95"/>
        <end position="110"/>
    </location>
</feature>
<evidence type="ECO:0000256" key="4">
    <source>
        <dbReference type="ARBA" id="ARBA00022737"/>
    </source>
</evidence>
<feature type="domain" description="TNFR-Cys" evidence="13">
    <location>
        <begin position="94"/>
        <end position="134"/>
    </location>
</feature>
<dbReference type="EMBL" id="JAFDVH010000004">
    <property type="protein sequence ID" value="KAG7480759.1"/>
    <property type="molecule type" value="Genomic_DNA"/>
</dbReference>
<dbReference type="InterPro" id="IPR034024">
    <property type="entry name" value="TNFRSF10_N"/>
</dbReference>
<dbReference type="PROSITE" id="PS00652">
    <property type="entry name" value="TNFR_NGFR_1"/>
    <property type="match status" value="1"/>
</dbReference>
<keyword evidence="15" id="KW-1185">Reference proteome</keyword>
<feature type="disulfide bond" evidence="9">
    <location>
        <begin position="157"/>
        <end position="175"/>
    </location>
</feature>
<keyword evidence="3" id="KW-0732">Signal</keyword>